<evidence type="ECO:0000256" key="6">
    <source>
        <dbReference type="ARBA" id="ARBA00038076"/>
    </source>
</evidence>
<proteinExistence type="inferred from homology"/>
<dbReference type="PANTHER" id="PTHR30572:SF4">
    <property type="entry name" value="ABC TRANSPORTER PERMEASE YTRF"/>
    <property type="match status" value="1"/>
</dbReference>
<evidence type="ECO:0000256" key="4">
    <source>
        <dbReference type="ARBA" id="ARBA00022989"/>
    </source>
</evidence>
<comment type="similarity">
    <text evidence="6">Belongs to the ABC-4 integral membrane protein family.</text>
</comment>
<evidence type="ECO:0000256" key="2">
    <source>
        <dbReference type="ARBA" id="ARBA00022475"/>
    </source>
</evidence>
<dbReference type="OrthoDB" id="9770036at2"/>
<accession>A0A370X245</accession>
<feature type="transmembrane region" description="Helical" evidence="7">
    <location>
        <begin position="382"/>
        <end position="401"/>
    </location>
</feature>
<dbReference type="Pfam" id="PF12704">
    <property type="entry name" value="MacB_PCD"/>
    <property type="match status" value="1"/>
</dbReference>
<keyword evidence="2" id="KW-1003">Cell membrane</keyword>
<evidence type="ECO:0000256" key="3">
    <source>
        <dbReference type="ARBA" id="ARBA00022692"/>
    </source>
</evidence>
<evidence type="ECO:0000313" key="10">
    <source>
        <dbReference type="EMBL" id="RDS82468.1"/>
    </source>
</evidence>
<evidence type="ECO:0000313" key="11">
    <source>
        <dbReference type="Proteomes" id="UP000255334"/>
    </source>
</evidence>
<feature type="transmembrane region" description="Helical" evidence="7">
    <location>
        <begin position="349"/>
        <end position="370"/>
    </location>
</feature>
<dbReference type="RefSeq" id="WP_115478643.1">
    <property type="nucleotide sequence ID" value="NZ_QRBF01000005.1"/>
</dbReference>
<evidence type="ECO:0000256" key="7">
    <source>
        <dbReference type="SAM" id="Phobius"/>
    </source>
</evidence>
<keyword evidence="4 7" id="KW-1133">Transmembrane helix</keyword>
<name>A0A370X245_9GAMM</name>
<reference evidence="10 11" key="1">
    <citation type="submission" date="2018-07" db="EMBL/GenBank/DDBJ databases">
        <title>Dyella monticola sp. nov. and Dyella psychrodurans sp. nov. isolated from monsoon evergreen broad-leaved forest soil of Dinghu Mountain, China.</title>
        <authorList>
            <person name="Gao Z."/>
            <person name="Qiu L."/>
        </authorList>
    </citation>
    <scope>NUCLEOTIDE SEQUENCE [LARGE SCALE GENOMIC DNA]</scope>
    <source>
        <strain evidence="10 11">4MSK11</strain>
    </source>
</reference>
<feature type="transmembrane region" description="Helical" evidence="7">
    <location>
        <begin position="15"/>
        <end position="39"/>
    </location>
</feature>
<evidence type="ECO:0000259" key="8">
    <source>
        <dbReference type="Pfam" id="PF02687"/>
    </source>
</evidence>
<dbReference type="InterPro" id="IPR003838">
    <property type="entry name" value="ABC3_permease_C"/>
</dbReference>
<protein>
    <submittedName>
        <fullName evidence="10">Peptide ABC transporter permease</fullName>
    </submittedName>
</protein>
<organism evidence="10 11">
    <name type="scientific">Dyella psychrodurans</name>
    <dbReference type="NCBI Taxonomy" id="1927960"/>
    <lineage>
        <taxon>Bacteria</taxon>
        <taxon>Pseudomonadati</taxon>
        <taxon>Pseudomonadota</taxon>
        <taxon>Gammaproteobacteria</taxon>
        <taxon>Lysobacterales</taxon>
        <taxon>Rhodanobacteraceae</taxon>
        <taxon>Dyella</taxon>
    </lineage>
</organism>
<keyword evidence="3 7" id="KW-0812">Transmembrane</keyword>
<dbReference type="GO" id="GO:0022857">
    <property type="term" value="F:transmembrane transporter activity"/>
    <property type="evidence" value="ECO:0007669"/>
    <property type="project" value="TreeGrafter"/>
</dbReference>
<sequence length="418" mass="45308">MSLHPILAALRKHKAGVVLIALQIALTLAIVCNAVFIIYSRVEKVHRPTGIDESNLLLITQQWVGAPSMDTPAGVQQLDSMLRQDLDTLRRQPDVTSVTSITSLPLLNSSWVGGVAVKPGEQTPGKNDVHTAMYFGDEQMIGTLGLQIVEGRNFNASEIAHKGMRDQGEPPIVIVTQDLAKRLFPDGSAVGKVVYFDGSSTPSTIIGVVRRMQTPAVGWGDNFTWYSTLMPFRINATFSRYAVRTRPGQLDAVARTAAAALYNGNPLRVIDEDDGVKRFGDIRGDAYRADIGMAVLMGVVCLILLAVTAAGIVGLTSFWVGQRHRQIGVRRALGARKIDILHYFQLENLMIAGVGAVVGVVMAIGLNRLLMSKFEMQSLPVYYVLLGLLVVMVLGQIAVFVPARRASNVPPVVATRSV</sequence>
<evidence type="ECO:0000256" key="5">
    <source>
        <dbReference type="ARBA" id="ARBA00023136"/>
    </source>
</evidence>
<feature type="domain" description="ABC3 transporter permease C-terminal" evidence="8">
    <location>
        <begin position="299"/>
        <end position="411"/>
    </location>
</feature>
<comment type="caution">
    <text evidence="10">The sequence shown here is derived from an EMBL/GenBank/DDBJ whole genome shotgun (WGS) entry which is preliminary data.</text>
</comment>
<dbReference type="GO" id="GO:0005886">
    <property type="term" value="C:plasma membrane"/>
    <property type="evidence" value="ECO:0007669"/>
    <property type="project" value="UniProtKB-SubCell"/>
</dbReference>
<dbReference type="InterPro" id="IPR050250">
    <property type="entry name" value="Macrolide_Exporter_MacB"/>
</dbReference>
<dbReference type="AlphaFoldDB" id="A0A370X245"/>
<comment type="subcellular location">
    <subcellularLocation>
        <location evidence="1">Cell membrane</location>
        <topology evidence="1">Multi-pass membrane protein</topology>
    </subcellularLocation>
</comment>
<gene>
    <name evidence="10" type="ORF">DWU99_13745</name>
</gene>
<dbReference type="PANTHER" id="PTHR30572">
    <property type="entry name" value="MEMBRANE COMPONENT OF TRANSPORTER-RELATED"/>
    <property type="match status" value="1"/>
</dbReference>
<evidence type="ECO:0000256" key="1">
    <source>
        <dbReference type="ARBA" id="ARBA00004651"/>
    </source>
</evidence>
<keyword evidence="11" id="KW-1185">Reference proteome</keyword>
<feature type="transmembrane region" description="Helical" evidence="7">
    <location>
        <begin position="293"/>
        <end position="320"/>
    </location>
</feature>
<dbReference type="Proteomes" id="UP000255334">
    <property type="component" value="Unassembled WGS sequence"/>
</dbReference>
<keyword evidence="5 7" id="KW-0472">Membrane</keyword>
<dbReference type="Pfam" id="PF02687">
    <property type="entry name" value="FtsX"/>
    <property type="match status" value="1"/>
</dbReference>
<dbReference type="InterPro" id="IPR025857">
    <property type="entry name" value="MacB_PCD"/>
</dbReference>
<feature type="domain" description="MacB-like periplasmic core" evidence="9">
    <location>
        <begin position="25"/>
        <end position="254"/>
    </location>
</feature>
<evidence type="ECO:0000259" key="9">
    <source>
        <dbReference type="Pfam" id="PF12704"/>
    </source>
</evidence>
<dbReference type="EMBL" id="QRBF01000005">
    <property type="protein sequence ID" value="RDS82468.1"/>
    <property type="molecule type" value="Genomic_DNA"/>
</dbReference>